<organism evidence="2 3">
    <name type="scientific">Aspergillus puulaauensis</name>
    <dbReference type="NCBI Taxonomy" id="1220207"/>
    <lineage>
        <taxon>Eukaryota</taxon>
        <taxon>Fungi</taxon>
        <taxon>Dikarya</taxon>
        <taxon>Ascomycota</taxon>
        <taxon>Pezizomycotina</taxon>
        <taxon>Eurotiomycetes</taxon>
        <taxon>Eurotiomycetidae</taxon>
        <taxon>Eurotiales</taxon>
        <taxon>Aspergillaceae</taxon>
        <taxon>Aspergillus</taxon>
    </lineage>
</organism>
<evidence type="ECO:0000313" key="3">
    <source>
        <dbReference type="Proteomes" id="UP000654913"/>
    </source>
</evidence>
<gene>
    <name evidence="2" type="ORF">APUU_40518A</name>
</gene>
<dbReference type="EMBL" id="AP024446">
    <property type="protein sequence ID" value="BCS24074.1"/>
    <property type="molecule type" value="Genomic_DNA"/>
</dbReference>
<reference evidence="2" key="2">
    <citation type="submission" date="2021-02" db="EMBL/GenBank/DDBJ databases">
        <title>Aspergillus puulaauensis MK2 genome sequence.</title>
        <authorList>
            <person name="Futagami T."/>
            <person name="Mori K."/>
            <person name="Kadooka C."/>
            <person name="Tanaka T."/>
        </authorList>
    </citation>
    <scope>NUCLEOTIDE SEQUENCE</scope>
    <source>
        <strain evidence="2">MK2</strain>
    </source>
</reference>
<dbReference type="Gene3D" id="1.20.58.340">
    <property type="entry name" value="Magnesium transport protein CorA, transmembrane region"/>
    <property type="match status" value="1"/>
</dbReference>
<feature type="transmembrane region" description="Helical" evidence="1">
    <location>
        <begin position="342"/>
        <end position="364"/>
    </location>
</feature>
<dbReference type="GeneID" id="64974079"/>
<feature type="transmembrane region" description="Helical" evidence="1">
    <location>
        <begin position="376"/>
        <end position="398"/>
    </location>
</feature>
<protein>
    <submittedName>
        <fullName evidence="2">Uncharacterized protein</fullName>
    </submittedName>
</protein>
<name>A0A7R7XNW2_9EURO</name>
<dbReference type="AlphaFoldDB" id="A0A7R7XNW2"/>
<dbReference type="KEGG" id="apuu:APUU_40518A"/>
<accession>A0A7R7XNW2</accession>
<keyword evidence="1" id="KW-1133">Transmembrane helix</keyword>
<proteinExistence type="predicted"/>
<evidence type="ECO:0000256" key="1">
    <source>
        <dbReference type="SAM" id="Phobius"/>
    </source>
</evidence>
<sequence>MQINQLGELNGALQRKTNECMRVYTVRHARSWSTLDISRELLDHLIASHQVFTELWRVLLTFGLKERENEYGFPIPQVRDLELAYVLRRVEPNGRCSPHFPWSIRQTGVYQKLIQKQERCQDTGSVFLLIAPSPTAESQTVQSLHGRALTSLDAAFSVHRWFVAESMAGWMDYMCWLEDQLKIMSARIMPGQILDGSGTRPIATHLENDMYELKQLEDSIMDLLVILPTKLQTMRCLAKRYQELCSRFCVPPGACACRKGIQGFEEYSAEALNYQKRAKVLQTRVQSILSLLSDLVEYEELRTLKELGAASNQESTTIKDLMMFNSTKQTSNNRGARAMEQMAIIGLVFIPITLVENFFSTEFVKDDGGRMQVSKNAWSIAAVAVPLTLFVFAFWQLWLRYELQLQPTAIGGALRSMFRRRRAKEEDAV</sequence>
<dbReference type="Proteomes" id="UP000654913">
    <property type="component" value="Chromosome 4"/>
</dbReference>
<reference evidence="2" key="1">
    <citation type="submission" date="2021-01" db="EMBL/GenBank/DDBJ databases">
        <authorList>
            <consortium name="Aspergillus puulaauensis MK2 genome sequencing consortium"/>
            <person name="Kazuki M."/>
            <person name="Futagami T."/>
        </authorList>
    </citation>
    <scope>NUCLEOTIDE SEQUENCE</scope>
    <source>
        <strain evidence="2">MK2</strain>
    </source>
</reference>
<dbReference type="RefSeq" id="XP_041556268.1">
    <property type="nucleotide sequence ID" value="XM_041703599.1"/>
</dbReference>
<keyword evidence="3" id="KW-1185">Reference proteome</keyword>
<evidence type="ECO:0000313" key="2">
    <source>
        <dbReference type="EMBL" id="BCS24074.1"/>
    </source>
</evidence>
<dbReference type="OrthoDB" id="1046782at2759"/>
<keyword evidence="1" id="KW-0472">Membrane</keyword>
<keyword evidence="1" id="KW-0812">Transmembrane</keyword>